<dbReference type="InterPro" id="IPR043502">
    <property type="entry name" value="DNA/RNA_pol_sf"/>
</dbReference>
<evidence type="ECO:0000259" key="1">
    <source>
        <dbReference type="Pfam" id="PF07727"/>
    </source>
</evidence>
<dbReference type="InterPro" id="IPR013103">
    <property type="entry name" value="RVT_2"/>
</dbReference>
<dbReference type="KEGG" id="qsa:O6P43_000591"/>
<dbReference type="CDD" id="cd09272">
    <property type="entry name" value="RNase_HI_RT_Ty1"/>
    <property type="match status" value="1"/>
</dbReference>
<proteinExistence type="predicted"/>
<dbReference type="PANTHER" id="PTHR11439:SF467">
    <property type="entry name" value="INTEGRASE CATALYTIC DOMAIN-CONTAINING PROTEIN"/>
    <property type="match status" value="1"/>
</dbReference>
<feature type="domain" description="Reverse transcriptase Ty1/copia-type" evidence="1">
    <location>
        <begin position="5"/>
        <end position="129"/>
    </location>
</feature>
<dbReference type="Pfam" id="PF07727">
    <property type="entry name" value="RVT_2"/>
    <property type="match status" value="1"/>
</dbReference>
<protein>
    <submittedName>
        <fullName evidence="2">Retrovirus-related Pol polyprotein from transposon TNT 1-94</fullName>
    </submittedName>
</protein>
<organism evidence="2 3">
    <name type="scientific">Quillaja saponaria</name>
    <name type="common">Soap bark tree</name>
    <dbReference type="NCBI Taxonomy" id="32244"/>
    <lineage>
        <taxon>Eukaryota</taxon>
        <taxon>Viridiplantae</taxon>
        <taxon>Streptophyta</taxon>
        <taxon>Embryophyta</taxon>
        <taxon>Tracheophyta</taxon>
        <taxon>Spermatophyta</taxon>
        <taxon>Magnoliopsida</taxon>
        <taxon>eudicotyledons</taxon>
        <taxon>Gunneridae</taxon>
        <taxon>Pentapetalae</taxon>
        <taxon>rosids</taxon>
        <taxon>fabids</taxon>
        <taxon>Fabales</taxon>
        <taxon>Quillajaceae</taxon>
        <taxon>Quillaja</taxon>
    </lineage>
</organism>
<accession>A0AAD7QGY3</accession>
<evidence type="ECO:0000313" key="3">
    <source>
        <dbReference type="Proteomes" id="UP001163823"/>
    </source>
</evidence>
<keyword evidence="3" id="KW-1185">Reference proteome</keyword>
<dbReference type="SUPFAM" id="SSF56672">
    <property type="entry name" value="DNA/RNA polymerases"/>
    <property type="match status" value="1"/>
</dbReference>
<reference evidence="2 3" key="1">
    <citation type="journal article" date="2023" name="Science">
        <title>Elucidation of the pathway for biosynthesis of saponin adjuvants from the soapbark tree.</title>
        <authorList>
            <person name="Reed J."/>
            <person name="Orme A."/>
            <person name="El-Demerdash A."/>
            <person name="Owen C."/>
            <person name="Martin L.B.B."/>
            <person name="Misra R.C."/>
            <person name="Kikuchi S."/>
            <person name="Rejzek M."/>
            <person name="Martin A.C."/>
            <person name="Harkess A."/>
            <person name="Leebens-Mack J."/>
            <person name="Louveau T."/>
            <person name="Stephenson M.J."/>
            <person name="Osbourn A."/>
        </authorList>
    </citation>
    <scope>NUCLEOTIDE SEQUENCE [LARGE SCALE GENOMIC DNA]</scope>
    <source>
        <strain evidence="2">S10</strain>
    </source>
</reference>
<comment type="caution">
    <text evidence="2">The sequence shown here is derived from an EMBL/GenBank/DDBJ whole genome shotgun (WGS) entry which is preliminary data.</text>
</comment>
<gene>
    <name evidence="2" type="ORF">O6P43_000591</name>
</gene>
<name>A0AAD7QGY3_QUISA</name>
<sequence>MLRLLNGDLAEEVYMVQPEGFKEDGESELVCRLMKSIYSLKQVSRQWFLKFDEVITFLGFVENNIDQCIYLKVSGSKFIILVLYVDDILLASSDVGLLHETKLMLSKTFDMKDLGEASFVLGIEIHRDRSRHLLVGVLSRYQSNPDLEHWVAAKKVMRHLQRTKDFMLVYRKVDHLELIDYSDSDFASCKDDLKSTSGYTFMLARGAVSWKNSKKTITASSTMQAEFVAYYGAPTQGIWLKNMIICLGVVDSISRPLTIYCDNSSAMFFSKNNNSSALKTIDIKYLATRDLVKKRDIVFEYIETNKMLADPLT</sequence>
<dbReference type="AlphaFoldDB" id="A0AAD7QGY3"/>
<dbReference type="PANTHER" id="PTHR11439">
    <property type="entry name" value="GAG-POL-RELATED RETROTRANSPOSON"/>
    <property type="match status" value="1"/>
</dbReference>
<dbReference type="EMBL" id="JARAOO010000001">
    <property type="protein sequence ID" value="KAJ7981311.1"/>
    <property type="molecule type" value="Genomic_DNA"/>
</dbReference>
<evidence type="ECO:0000313" key="2">
    <source>
        <dbReference type="EMBL" id="KAJ7981311.1"/>
    </source>
</evidence>
<dbReference type="Proteomes" id="UP001163823">
    <property type="component" value="Chromosome 1"/>
</dbReference>